<comment type="cofactor">
    <cofactor evidence="16">
        <name>Mg(2+)</name>
        <dbReference type="ChEBI" id="CHEBI:18420"/>
    </cofactor>
    <cofactor evidence="16">
        <name>Ca(2+)</name>
        <dbReference type="ChEBI" id="CHEBI:29108"/>
    </cofactor>
    <cofactor evidence="16">
        <name>Mn(2+)</name>
        <dbReference type="ChEBI" id="CHEBI:29035"/>
    </cofactor>
    <cofactor evidence="16">
        <name>Co(2+)</name>
        <dbReference type="ChEBI" id="CHEBI:48828"/>
    </cofactor>
    <text evidence="16">Binds 1 Mg(2+) ion per subunit. Can also utilize other divalent metal cations, such as Ca(2+), Mn(2+) and Co(2+).</text>
</comment>
<dbReference type="PROSITE" id="PS00801">
    <property type="entry name" value="TRANSKETOLASE_1"/>
    <property type="match status" value="1"/>
</dbReference>
<dbReference type="InterPro" id="IPR005475">
    <property type="entry name" value="Transketolase-like_Pyr-bd"/>
</dbReference>
<dbReference type="Gene3D" id="3.40.50.920">
    <property type="match status" value="1"/>
</dbReference>
<keyword evidence="16" id="KW-0106">Calcium</keyword>
<evidence type="ECO:0000313" key="18">
    <source>
        <dbReference type="EMBL" id="RKP58186.1"/>
    </source>
</evidence>
<dbReference type="FunFam" id="3.40.50.970:FF:000003">
    <property type="entry name" value="Transketolase"/>
    <property type="match status" value="1"/>
</dbReference>
<gene>
    <name evidence="18" type="primary">tkt</name>
    <name evidence="18" type="ORF">D7Z26_01395</name>
</gene>
<feature type="binding site" evidence="13">
    <location>
        <position position="452"/>
    </location>
    <ligand>
        <name>thiamine diphosphate</name>
        <dbReference type="ChEBI" id="CHEBI:58937"/>
    </ligand>
</feature>
<feature type="binding site" evidence="12">
    <location>
        <position position="399"/>
    </location>
    <ligand>
        <name>substrate</name>
    </ligand>
</feature>
<accession>A0A494YBY5</accession>
<evidence type="ECO:0000256" key="1">
    <source>
        <dbReference type="ARBA" id="ARBA00007131"/>
    </source>
</evidence>
<comment type="subunit">
    <text evidence="2 16">Homodimer.</text>
</comment>
<dbReference type="InterPro" id="IPR055152">
    <property type="entry name" value="Transketolase-like_C_2"/>
</dbReference>
<dbReference type="GO" id="GO:0005829">
    <property type="term" value="C:cytosol"/>
    <property type="evidence" value="ECO:0007669"/>
    <property type="project" value="TreeGrafter"/>
</dbReference>
<feature type="binding site" evidence="12">
    <location>
        <position position="484"/>
    </location>
    <ligand>
        <name>substrate</name>
    </ligand>
</feature>
<dbReference type="AlphaFoldDB" id="A0A494YBY5"/>
<comment type="catalytic activity">
    <reaction evidence="9 16">
        <text>D-sedoheptulose 7-phosphate + D-glyceraldehyde 3-phosphate = aldehydo-D-ribose 5-phosphate + D-xylulose 5-phosphate</text>
        <dbReference type="Rhea" id="RHEA:10508"/>
        <dbReference type="ChEBI" id="CHEBI:57483"/>
        <dbReference type="ChEBI" id="CHEBI:57737"/>
        <dbReference type="ChEBI" id="CHEBI:58273"/>
        <dbReference type="ChEBI" id="CHEBI:59776"/>
        <dbReference type="EC" id="2.2.1.1"/>
    </reaction>
</comment>
<keyword evidence="6 14" id="KW-0479">Metal-binding</keyword>
<dbReference type="CDD" id="cd07033">
    <property type="entry name" value="TPP_PYR_DXS_TK_like"/>
    <property type="match status" value="1"/>
</dbReference>
<dbReference type="FunFam" id="3.40.50.970:FF:000004">
    <property type="entry name" value="Transketolase"/>
    <property type="match status" value="1"/>
</dbReference>
<feature type="binding site" evidence="14">
    <location>
        <position position="174"/>
    </location>
    <ligand>
        <name>Mg(2+)</name>
        <dbReference type="ChEBI" id="CHEBI:18420"/>
    </ligand>
</feature>
<dbReference type="InterPro" id="IPR049557">
    <property type="entry name" value="Transketolase_CS"/>
</dbReference>
<feature type="binding site" evidence="12">
    <location>
        <position position="372"/>
    </location>
    <ligand>
        <name>substrate</name>
    </ligand>
</feature>
<dbReference type="PROSITE" id="PS00802">
    <property type="entry name" value="TRANSKETOLASE_2"/>
    <property type="match status" value="1"/>
</dbReference>
<feature type="binding site" evidence="12">
    <location>
        <position position="535"/>
    </location>
    <ligand>
        <name>substrate</name>
    </ligand>
</feature>
<dbReference type="InterPro" id="IPR020826">
    <property type="entry name" value="Transketolase_BS"/>
</dbReference>
<dbReference type="PANTHER" id="PTHR43522">
    <property type="entry name" value="TRANSKETOLASE"/>
    <property type="match status" value="1"/>
</dbReference>
<dbReference type="Gene3D" id="3.40.50.970">
    <property type="match status" value="2"/>
</dbReference>
<evidence type="ECO:0000256" key="3">
    <source>
        <dbReference type="ARBA" id="ARBA00013152"/>
    </source>
</evidence>
<evidence type="ECO:0000256" key="2">
    <source>
        <dbReference type="ARBA" id="ARBA00011738"/>
    </source>
</evidence>
<evidence type="ECO:0000259" key="17">
    <source>
        <dbReference type="SMART" id="SM00861"/>
    </source>
</evidence>
<dbReference type="FunFam" id="3.40.50.920:FF:000003">
    <property type="entry name" value="Transketolase"/>
    <property type="match status" value="1"/>
</dbReference>
<evidence type="ECO:0000256" key="5">
    <source>
        <dbReference type="ARBA" id="ARBA00022679"/>
    </source>
</evidence>
<dbReference type="SMART" id="SM00861">
    <property type="entry name" value="Transket_pyr"/>
    <property type="match status" value="1"/>
</dbReference>
<evidence type="ECO:0000256" key="6">
    <source>
        <dbReference type="ARBA" id="ARBA00022723"/>
    </source>
</evidence>
<dbReference type="InterPro" id="IPR033247">
    <property type="entry name" value="Transketolase_fam"/>
</dbReference>
<feature type="binding site" evidence="13">
    <location>
        <position position="175"/>
    </location>
    <ligand>
        <name>thiamine diphosphate</name>
        <dbReference type="ChEBI" id="CHEBI:58937"/>
    </ligand>
</feature>
<feature type="binding site" evidence="12">
    <location>
        <position position="488"/>
    </location>
    <ligand>
        <name>substrate</name>
    </ligand>
</feature>
<protein>
    <recommendedName>
        <fullName evidence="4 10">Transketolase</fullName>
        <ecNumber evidence="3 10">2.2.1.1</ecNumber>
    </recommendedName>
</protein>
<keyword evidence="19" id="KW-1185">Reference proteome</keyword>
<evidence type="ECO:0000256" key="12">
    <source>
        <dbReference type="PIRSR" id="PIRSR605478-2"/>
    </source>
</evidence>
<feature type="binding site" evidence="13">
    <location>
        <position position="204"/>
    </location>
    <ligand>
        <name>thiamine diphosphate</name>
        <dbReference type="ChEBI" id="CHEBI:58937"/>
    </ligand>
</feature>
<dbReference type="CDD" id="cd02012">
    <property type="entry name" value="TPP_TK"/>
    <property type="match status" value="1"/>
</dbReference>
<evidence type="ECO:0000256" key="8">
    <source>
        <dbReference type="ARBA" id="ARBA00023052"/>
    </source>
</evidence>
<dbReference type="GO" id="GO:0004802">
    <property type="term" value="F:transketolase activity"/>
    <property type="evidence" value="ECO:0007669"/>
    <property type="project" value="UniProtKB-UniRule"/>
</dbReference>
<feature type="binding site" evidence="13">
    <location>
        <position position="85"/>
    </location>
    <ligand>
        <name>thiamine diphosphate</name>
        <dbReference type="ChEBI" id="CHEBI:58937"/>
    </ligand>
</feature>
<evidence type="ECO:0000256" key="9">
    <source>
        <dbReference type="ARBA" id="ARBA00049473"/>
    </source>
</evidence>
<feature type="site" description="Important for catalytic activity" evidence="15">
    <location>
        <position position="279"/>
    </location>
</feature>
<dbReference type="Proteomes" id="UP000282076">
    <property type="component" value="Unassembled WGS sequence"/>
</dbReference>
<evidence type="ECO:0000256" key="7">
    <source>
        <dbReference type="ARBA" id="ARBA00022842"/>
    </source>
</evidence>
<reference evidence="18 19" key="1">
    <citation type="submission" date="2018-10" db="EMBL/GenBank/DDBJ databases">
        <title>Cohnella sp. M2MS4P-1, whole genome shotgun sequence.</title>
        <authorList>
            <person name="Tuo L."/>
        </authorList>
    </citation>
    <scope>NUCLEOTIDE SEQUENCE [LARGE SCALE GENOMIC DNA]</scope>
    <source>
        <strain evidence="18 19">M2MS4P-1</strain>
    </source>
</reference>
<dbReference type="SUPFAM" id="SSF52518">
    <property type="entry name" value="Thiamin diphosphate-binding fold (THDP-binding)"/>
    <property type="match status" value="2"/>
</dbReference>
<dbReference type="EMBL" id="RBZM01000001">
    <property type="protein sequence ID" value="RKP58186.1"/>
    <property type="molecule type" value="Genomic_DNA"/>
</dbReference>
<comment type="cofactor">
    <cofactor evidence="14">
        <name>Mg(2+)</name>
        <dbReference type="ChEBI" id="CHEBI:18420"/>
    </cofactor>
    <text evidence="14">Binds 1 Mg(2+) ion per subunit. Can also utilize other divalent metal cations, such as Ca(2+), Mn(2+) and Co(2+).</text>
</comment>
<evidence type="ECO:0000313" key="19">
    <source>
        <dbReference type="Proteomes" id="UP000282076"/>
    </source>
</evidence>
<dbReference type="EC" id="2.2.1.1" evidence="3 10"/>
<keyword evidence="8 13" id="KW-0786">Thiamine pyrophosphate</keyword>
<keyword evidence="5 16" id="KW-0808">Transferase</keyword>
<dbReference type="InterPro" id="IPR005478">
    <property type="entry name" value="Transketolase_bac-like"/>
</dbReference>
<feature type="site" description="Important for catalytic activity" evidence="15">
    <location>
        <position position="45"/>
    </location>
</feature>
<dbReference type="PANTHER" id="PTHR43522:SF2">
    <property type="entry name" value="TRANSKETOLASE 1-RELATED"/>
    <property type="match status" value="1"/>
</dbReference>
<comment type="function">
    <text evidence="16">Catalyzes the transfer of a two-carbon ketol group from a ketose donor to an aldose acceptor, via a covalent intermediate with the cofactor thiamine pyrophosphate.</text>
</comment>
<dbReference type="InterPro" id="IPR009014">
    <property type="entry name" value="Transketo_C/PFOR_II"/>
</dbReference>
<dbReference type="GO" id="GO:0006098">
    <property type="term" value="P:pentose-phosphate shunt"/>
    <property type="evidence" value="ECO:0007669"/>
    <property type="project" value="TreeGrafter"/>
</dbReference>
<feature type="binding site" evidence="12">
    <location>
        <position position="45"/>
    </location>
    <ligand>
        <name>substrate</name>
    </ligand>
</feature>
<evidence type="ECO:0000256" key="16">
    <source>
        <dbReference type="RuleBase" id="RU004996"/>
    </source>
</evidence>
<organism evidence="18 19">
    <name type="scientific">Cohnella endophytica</name>
    <dbReference type="NCBI Taxonomy" id="2419778"/>
    <lineage>
        <taxon>Bacteria</taxon>
        <taxon>Bacillati</taxon>
        <taxon>Bacillota</taxon>
        <taxon>Bacilli</taxon>
        <taxon>Bacillales</taxon>
        <taxon>Paenibacillaceae</taxon>
        <taxon>Cohnella</taxon>
    </lineage>
</organism>
<dbReference type="OrthoDB" id="8732661at2"/>
<feature type="binding site" evidence="14">
    <location>
        <position position="204"/>
    </location>
    <ligand>
        <name>Mg(2+)</name>
        <dbReference type="ChEBI" id="CHEBI:18420"/>
    </ligand>
</feature>
<evidence type="ECO:0000256" key="13">
    <source>
        <dbReference type="PIRSR" id="PIRSR605478-3"/>
    </source>
</evidence>
<sequence>MLSQTQITQSKKEINMPTTQTIEQLSIDTIRTLSIDAINAANSGHPGLPMGAAPMAYALWSAQLNHNPGNAKWFNRDRFVLSAGHGSALLYSLLHLSGYRVSIDDLKQFRKLNSLTPGHPEYGHTDGVDATTGPLGQGIAMAVGMAMAEAHLASKYNQAGFPVVDHHTYALVGDGCLMEGISYEAMSMAGHMKLGKLIVLYDSNDISLDGALNLSFGENIQKRAESANWQYLRVEDGNDITSIGAAIAAAKSNDTQPTIIEVRTIIGYGSKAAGTNKVHGNPLGKDEAKATKQVYGWQYEEEFTVPAEVKAHFEQLKQNGAAKEAEWNQLIASYTAQYPSQGKELAQVIDGSVSIDAADILTFDASKTISTRVASGEAINHFVKIVPSIFGGSADLSHSTMTDIKGEQTFAIESYSGRNVYFGVREHAMGAAGNGMALHGGVKSFVSTFFVFSDYLRPSIRLAALQKLPVIYVFTHDSIAVGEDGPTHEPVEQLAALRTIPGLTVIRPSDANETASAWAYALEQKEGPVALVLSRQNLPIYEATKANKQEVAKGAYVLTETNDRPDVILIATGSEVSLAVNAKAELEQDNVSVRVVAMPSRELFDRQPQDYKSSVLPDSATKRVAIEAGISLGWERYTGPNGKVLSIDTFGASGPGGEVMAHFGFTVDHVVSLTKQLLK</sequence>
<feature type="binding site" evidence="12">
    <location>
        <position position="476"/>
    </location>
    <ligand>
        <name>substrate</name>
    </ligand>
</feature>
<dbReference type="InterPro" id="IPR029061">
    <property type="entry name" value="THDP-binding"/>
</dbReference>
<comment type="similarity">
    <text evidence="1 16">Belongs to the transketolase family.</text>
</comment>
<comment type="cofactor">
    <cofactor evidence="13">
        <name>thiamine diphosphate</name>
        <dbReference type="ChEBI" id="CHEBI:58937"/>
    </cofactor>
    <text evidence="13">Binds 1 thiamine pyrophosphate per subunit. During the reaction, the substrate forms a covalent intermediate with the cofactor.</text>
</comment>
<dbReference type="Pfam" id="PF00456">
    <property type="entry name" value="Transketolase_N"/>
    <property type="match status" value="1"/>
</dbReference>
<feature type="binding site" evidence="12">
    <location>
        <position position="279"/>
    </location>
    <ligand>
        <name>substrate</name>
    </ligand>
</feature>
<dbReference type="NCBIfam" id="TIGR00232">
    <property type="entry name" value="tktlase_bact"/>
    <property type="match status" value="1"/>
</dbReference>
<feature type="binding site" evidence="13">
    <location>
        <begin position="133"/>
        <end position="135"/>
    </location>
    <ligand>
        <name>thiamine diphosphate</name>
        <dbReference type="ChEBI" id="CHEBI:58937"/>
    </ligand>
</feature>
<keyword evidence="7 14" id="KW-0460">Magnesium</keyword>
<dbReference type="Pfam" id="PF22613">
    <property type="entry name" value="Transketolase_C_1"/>
    <property type="match status" value="1"/>
</dbReference>
<evidence type="ECO:0000256" key="15">
    <source>
        <dbReference type="PIRSR" id="PIRSR605478-5"/>
    </source>
</evidence>
<feature type="binding site" evidence="14">
    <location>
        <position position="206"/>
    </location>
    <ligand>
        <name>Mg(2+)</name>
        <dbReference type="ChEBI" id="CHEBI:18420"/>
    </ligand>
</feature>
<dbReference type="GO" id="GO:0046872">
    <property type="term" value="F:metal ion binding"/>
    <property type="evidence" value="ECO:0007669"/>
    <property type="project" value="UniProtKB-KW"/>
</dbReference>
<feature type="domain" description="Transketolase-like pyrimidine-binding" evidence="17">
    <location>
        <begin position="369"/>
        <end position="540"/>
    </location>
</feature>
<feature type="active site" description="Proton donor" evidence="11">
    <location>
        <position position="426"/>
    </location>
</feature>
<dbReference type="InterPro" id="IPR005474">
    <property type="entry name" value="Transketolase_N"/>
</dbReference>
<dbReference type="SUPFAM" id="SSF52922">
    <property type="entry name" value="TK C-terminal domain-like"/>
    <property type="match status" value="1"/>
</dbReference>
<feature type="binding site" evidence="13">
    <location>
        <position position="279"/>
    </location>
    <ligand>
        <name>thiamine diphosphate</name>
        <dbReference type="ChEBI" id="CHEBI:58937"/>
    </ligand>
</feature>
<proteinExistence type="inferred from homology"/>
<dbReference type="Pfam" id="PF02779">
    <property type="entry name" value="Transket_pyr"/>
    <property type="match status" value="1"/>
</dbReference>
<name>A0A494YBY5_9BACL</name>
<comment type="caution">
    <text evidence="18">The sequence shown here is derived from an EMBL/GenBank/DDBJ whole genome shotgun (WGS) entry which is preliminary data.</text>
</comment>
<evidence type="ECO:0000256" key="11">
    <source>
        <dbReference type="PIRSR" id="PIRSR605478-1"/>
    </source>
</evidence>
<evidence type="ECO:0000256" key="4">
    <source>
        <dbReference type="ARBA" id="ARBA00016662"/>
    </source>
</evidence>
<evidence type="ECO:0000256" key="10">
    <source>
        <dbReference type="NCBIfam" id="TIGR00232"/>
    </source>
</evidence>
<evidence type="ECO:0000256" key="14">
    <source>
        <dbReference type="PIRSR" id="PIRSR605478-4"/>
    </source>
</evidence>